<evidence type="ECO:0000256" key="4">
    <source>
        <dbReference type="ARBA" id="ARBA00024207"/>
    </source>
</evidence>
<organism evidence="5 6">
    <name type="scientific">Candidatus Fischerbacteria bacterium RBG_13_37_8</name>
    <dbReference type="NCBI Taxonomy" id="1817863"/>
    <lineage>
        <taxon>Bacteria</taxon>
        <taxon>Candidatus Fischeribacteriota</taxon>
    </lineage>
</organism>
<evidence type="ECO:0000313" key="5">
    <source>
        <dbReference type="EMBL" id="OGF63205.1"/>
    </source>
</evidence>
<dbReference type="InterPro" id="IPR008201">
    <property type="entry name" value="HepT-like"/>
</dbReference>
<gene>
    <name evidence="5" type="ORF">A2Y62_07440</name>
</gene>
<accession>A0A1F5VIG1</accession>
<dbReference type="GO" id="GO:0110001">
    <property type="term" value="C:toxin-antitoxin complex"/>
    <property type="evidence" value="ECO:0007669"/>
    <property type="project" value="InterPro"/>
</dbReference>
<dbReference type="GO" id="GO:0016787">
    <property type="term" value="F:hydrolase activity"/>
    <property type="evidence" value="ECO:0007669"/>
    <property type="project" value="UniProtKB-KW"/>
</dbReference>
<dbReference type="GO" id="GO:0004540">
    <property type="term" value="F:RNA nuclease activity"/>
    <property type="evidence" value="ECO:0007669"/>
    <property type="project" value="InterPro"/>
</dbReference>
<keyword evidence="1" id="KW-1277">Toxin-antitoxin system</keyword>
<evidence type="ECO:0000313" key="6">
    <source>
        <dbReference type="Proteomes" id="UP000178943"/>
    </source>
</evidence>
<dbReference type="Gene3D" id="1.20.120.580">
    <property type="entry name" value="bsu32300-like"/>
    <property type="match status" value="1"/>
</dbReference>
<dbReference type="PANTHER" id="PTHR33397:SF3">
    <property type="entry name" value="MRNA NUCLEASE HEPT"/>
    <property type="match status" value="1"/>
</dbReference>
<dbReference type="InterPro" id="IPR052379">
    <property type="entry name" value="Type_VII_TA_RNase"/>
</dbReference>
<reference evidence="5 6" key="1">
    <citation type="journal article" date="2016" name="Nat. Commun.">
        <title>Thousands of microbial genomes shed light on interconnected biogeochemical processes in an aquifer system.</title>
        <authorList>
            <person name="Anantharaman K."/>
            <person name="Brown C.T."/>
            <person name="Hug L.A."/>
            <person name="Sharon I."/>
            <person name="Castelle C.J."/>
            <person name="Probst A.J."/>
            <person name="Thomas B.C."/>
            <person name="Singh A."/>
            <person name="Wilkins M.J."/>
            <person name="Karaoz U."/>
            <person name="Brodie E.L."/>
            <person name="Williams K.H."/>
            <person name="Hubbard S.S."/>
            <person name="Banfield J.F."/>
        </authorList>
    </citation>
    <scope>NUCLEOTIDE SEQUENCE [LARGE SCALE GENOMIC DNA]</scope>
</reference>
<dbReference type="Pfam" id="PF01934">
    <property type="entry name" value="HepT-like"/>
    <property type="match status" value="1"/>
</dbReference>
<dbReference type="STRING" id="1817863.A2Y62_07440"/>
<evidence type="ECO:0000256" key="2">
    <source>
        <dbReference type="ARBA" id="ARBA00022722"/>
    </source>
</evidence>
<evidence type="ECO:0000256" key="3">
    <source>
        <dbReference type="ARBA" id="ARBA00022801"/>
    </source>
</evidence>
<evidence type="ECO:0008006" key="7">
    <source>
        <dbReference type="Google" id="ProtNLM"/>
    </source>
</evidence>
<dbReference type="InterPro" id="IPR037038">
    <property type="entry name" value="HepT-like_sf"/>
</dbReference>
<name>A0A1F5VIG1_9BACT</name>
<dbReference type="AlphaFoldDB" id="A0A1F5VIG1"/>
<comment type="similarity">
    <text evidence="4">Belongs to the HepT RNase toxin family.</text>
</comment>
<dbReference type="Proteomes" id="UP000178943">
    <property type="component" value="Unassembled WGS sequence"/>
</dbReference>
<keyword evidence="3" id="KW-0378">Hydrolase</keyword>
<evidence type="ECO:0000256" key="1">
    <source>
        <dbReference type="ARBA" id="ARBA00022649"/>
    </source>
</evidence>
<protein>
    <recommendedName>
        <fullName evidence="7">DUF86 domain-containing protein</fullName>
    </recommendedName>
</protein>
<dbReference type="NCBIfam" id="NF047751">
    <property type="entry name" value="HepT_toxin"/>
    <property type="match status" value="1"/>
</dbReference>
<dbReference type="PANTHER" id="PTHR33397">
    <property type="entry name" value="UPF0331 PROTEIN YUTE"/>
    <property type="match status" value="1"/>
</dbReference>
<comment type="caution">
    <text evidence="5">The sequence shown here is derived from an EMBL/GenBank/DDBJ whole genome shotgun (WGS) entry which is preliminary data.</text>
</comment>
<dbReference type="EMBL" id="MFGW01000167">
    <property type="protein sequence ID" value="OGF63205.1"/>
    <property type="molecule type" value="Genomic_DNA"/>
</dbReference>
<proteinExistence type="inferred from homology"/>
<sequence>MKQLPVNKQSVIAKLDEIQRCMGKLTQFTTMPLNEFRTGENFAIAEHSLRRSLEAVFEIGAYILSRLPGGKPSGYKDIARKLGENKVVSPEFATDKLIKMAGYRNRLIHFYHEITVDEMHYIIQNNLKDFDGYSNYIKDVLAHSEKYGFKEKNKSGGRSTTLTHATS</sequence>
<keyword evidence="2" id="KW-0540">Nuclease</keyword>